<dbReference type="EC" id="2.7.7.49" evidence="1"/>
<keyword evidence="11" id="KW-1185">Reference proteome</keyword>
<evidence type="ECO:0000256" key="2">
    <source>
        <dbReference type="ARBA" id="ARBA00022670"/>
    </source>
</evidence>
<evidence type="ECO:0000256" key="1">
    <source>
        <dbReference type="ARBA" id="ARBA00012493"/>
    </source>
</evidence>
<accession>A0AA88XQU8</accession>
<dbReference type="InterPro" id="IPR021109">
    <property type="entry name" value="Peptidase_aspartic_dom_sf"/>
</dbReference>
<reference evidence="10" key="1">
    <citation type="submission" date="2019-08" db="EMBL/GenBank/DDBJ databases">
        <title>The improved chromosome-level genome for the pearl oyster Pinctada fucata martensii using PacBio sequencing and Hi-C.</title>
        <authorList>
            <person name="Zheng Z."/>
        </authorList>
    </citation>
    <scope>NUCLEOTIDE SEQUENCE</scope>
    <source>
        <strain evidence="10">ZZ-2019</strain>
        <tissue evidence="10">Adductor muscle</tissue>
    </source>
</reference>
<evidence type="ECO:0000256" key="3">
    <source>
        <dbReference type="ARBA" id="ARBA00022679"/>
    </source>
</evidence>
<protein>
    <recommendedName>
        <fullName evidence="1">RNA-directed DNA polymerase</fullName>
        <ecNumber evidence="1">2.7.7.49</ecNumber>
    </recommendedName>
</protein>
<evidence type="ECO:0000313" key="10">
    <source>
        <dbReference type="EMBL" id="KAK3086913.1"/>
    </source>
</evidence>
<gene>
    <name evidence="10" type="ORF">FSP39_025347</name>
</gene>
<dbReference type="Gene3D" id="2.40.70.10">
    <property type="entry name" value="Acid Proteases"/>
    <property type="match status" value="1"/>
</dbReference>
<dbReference type="Pfam" id="PF00078">
    <property type="entry name" value="RVT_1"/>
    <property type="match status" value="1"/>
</dbReference>
<sequence>MDPAMNKDKDEEFELYITDRLPYADGLYIKGTVGEIEVHFTMDTGSSKTILSSRVYNQMEQHRKPSLGGKIKLKGAGGKDIPVLGAANFEMTMGSLKISWRMIVADIEDDVLLGIDLLQADKADLLLSQGIVRIHGHSIPYYGSRRRGTLRLVETCIVPSLGEVVVPGFVDRDMETCDQGRDLVFEPSTEFMEKNSVLVASAIVNTVNRVTVPIRILNPTEQDVKLYPETMIGEMESCEVFDFDDVNKEEITVQTTKEDNIPEHLKELYEESIVNLKKEEREKFREFLWKFQDTFSRHEWDLGQTTLINHEINTEGHRPVKQPPRKVPLALDKETREIIQNLQDKGIIRPSNSPWSSPLVLAKKKNGKLRLCVDYRKVNSLTTKDAFPLPRIQDCLDSVSGARWFSTLDLTAGYHQVKVKESDIPKTAFVTKYGHFEYTTMPFGLTNAPGTFQKLMELALAGLQWNTCLIYLDDVIIFSRDAKEHLTRLEHVVEKIKQAGLKLKPEKCQMFQEEVIFLGHRVNKDGILPDKSNIQKIVDWSRPTTPTEVKQFLGTATYYRRFVKGFSAISKPLTELTQKDKPFHWTSECQQAFDKLKNELIGPEIMGVPDPEQGDFILDCDACDVGIGGVLSQIQDGRERVLYYGSRTLNKSERNYCVTDKELLAVRYFVDYFRQYLLGRHFLVRTDHQALVWLFRLKDPKGRVARWIEILSAFNFSIEYRPGNRHGNADGLSRCPNPFDCTCPDMDNLEKLKCGPCSKCQRKAAVMDEQVRKVKTRKQSAVNELPGETTVVPRHSHADIRNHQNDDEDIGPVLRWKTADEKPATEM</sequence>
<dbReference type="CDD" id="cd00303">
    <property type="entry name" value="retropepsin_like"/>
    <property type="match status" value="1"/>
</dbReference>
<dbReference type="FunFam" id="3.30.70.270:FF:000020">
    <property type="entry name" value="Transposon Tf2-6 polyprotein-like Protein"/>
    <property type="match status" value="1"/>
</dbReference>
<evidence type="ECO:0000256" key="5">
    <source>
        <dbReference type="ARBA" id="ARBA00022722"/>
    </source>
</evidence>
<dbReference type="Proteomes" id="UP001186944">
    <property type="component" value="Unassembled WGS sequence"/>
</dbReference>
<dbReference type="PROSITE" id="PS50878">
    <property type="entry name" value="RT_POL"/>
    <property type="match status" value="1"/>
</dbReference>
<evidence type="ECO:0000256" key="6">
    <source>
        <dbReference type="ARBA" id="ARBA00022759"/>
    </source>
</evidence>
<feature type="domain" description="Reverse transcriptase" evidence="9">
    <location>
        <begin position="343"/>
        <end position="522"/>
    </location>
</feature>
<dbReference type="PANTHER" id="PTHR37984:SF5">
    <property type="entry name" value="PROTEIN NYNRIN-LIKE"/>
    <property type="match status" value="1"/>
</dbReference>
<dbReference type="GO" id="GO:0004519">
    <property type="term" value="F:endonuclease activity"/>
    <property type="evidence" value="ECO:0007669"/>
    <property type="project" value="UniProtKB-KW"/>
</dbReference>
<dbReference type="EMBL" id="VSWD01000012">
    <property type="protein sequence ID" value="KAK3086913.1"/>
    <property type="molecule type" value="Genomic_DNA"/>
</dbReference>
<dbReference type="Gene3D" id="3.30.70.270">
    <property type="match status" value="2"/>
</dbReference>
<dbReference type="Pfam" id="PF17917">
    <property type="entry name" value="RT_RNaseH"/>
    <property type="match status" value="1"/>
</dbReference>
<dbReference type="Gene3D" id="3.10.20.370">
    <property type="match status" value="1"/>
</dbReference>
<dbReference type="GO" id="GO:0006508">
    <property type="term" value="P:proteolysis"/>
    <property type="evidence" value="ECO:0007669"/>
    <property type="project" value="UniProtKB-KW"/>
</dbReference>
<evidence type="ECO:0000256" key="4">
    <source>
        <dbReference type="ARBA" id="ARBA00022695"/>
    </source>
</evidence>
<proteinExistence type="predicted"/>
<dbReference type="PANTHER" id="PTHR37984">
    <property type="entry name" value="PROTEIN CBG26694"/>
    <property type="match status" value="1"/>
</dbReference>
<dbReference type="InterPro" id="IPR043128">
    <property type="entry name" value="Rev_trsase/Diguanyl_cyclase"/>
</dbReference>
<evidence type="ECO:0000313" key="11">
    <source>
        <dbReference type="Proteomes" id="UP001186944"/>
    </source>
</evidence>
<keyword evidence="5" id="KW-0540">Nuclease</keyword>
<dbReference type="InterPro" id="IPR041373">
    <property type="entry name" value="RT_RNaseH"/>
</dbReference>
<dbReference type="FunFam" id="3.10.10.10:FF:000007">
    <property type="entry name" value="Retrovirus-related Pol polyprotein from transposon 17.6-like Protein"/>
    <property type="match status" value="1"/>
</dbReference>
<dbReference type="InterPro" id="IPR000477">
    <property type="entry name" value="RT_dom"/>
</dbReference>
<comment type="caution">
    <text evidence="10">The sequence shown here is derived from an EMBL/GenBank/DDBJ whole genome shotgun (WGS) entry which is preliminary data.</text>
</comment>
<dbReference type="InterPro" id="IPR050951">
    <property type="entry name" value="Retrovirus_Pol_polyprotein"/>
</dbReference>
<dbReference type="SUPFAM" id="SSF50630">
    <property type="entry name" value="Acid proteases"/>
    <property type="match status" value="1"/>
</dbReference>
<dbReference type="Pfam" id="PF13975">
    <property type="entry name" value="gag-asp_proteas"/>
    <property type="match status" value="1"/>
</dbReference>
<dbReference type="FunFam" id="3.10.20.370:FF:000001">
    <property type="entry name" value="Retrovirus-related Pol polyprotein from transposon 17.6-like protein"/>
    <property type="match status" value="1"/>
</dbReference>
<evidence type="ECO:0000256" key="7">
    <source>
        <dbReference type="ARBA" id="ARBA00022801"/>
    </source>
</evidence>
<keyword evidence="2" id="KW-0645">Protease</keyword>
<keyword evidence="3" id="KW-0808">Transferase</keyword>
<keyword evidence="7" id="KW-0378">Hydrolase</keyword>
<dbReference type="InterPro" id="IPR043502">
    <property type="entry name" value="DNA/RNA_pol_sf"/>
</dbReference>
<dbReference type="Gene3D" id="3.10.10.10">
    <property type="entry name" value="HIV Type 1 Reverse Transcriptase, subunit A, domain 1"/>
    <property type="match status" value="1"/>
</dbReference>
<organism evidence="10 11">
    <name type="scientific">Pinctada imbricata</name>
    <name type="common">Atlantic pearl-oyster</name>
    <name type="synonym">Pinctada martensii</name>
    <dbReference type="NCBI Taxonomy" id="66713"/>
    <lineage>
        <taxon>Eukaryota</taxon>
        <taxon>Metazoa</taxon>
        <taxon>Spiralia</taxon>
        <taxon>Lophotrochozoa</taxon>
        <taxon>Mollusca</taxon>
        <taxon>Bivalvia</taxon>
        <taxon>Autobranchia</taxon>
        <taxon>Pteriomorphia</taxon>
        <taxon>Pterioida</taxon>
        <taxon>Pterioidea</taxon>
        <taxon>Pteriidae</taxon>
        <taxon>Pinctada</taxon>
    </lineage>
</organism>
<evidence type="ECO:0000256" key="8">
    <source>
        <dbReference type="ARBA" id="ARBA00022918"/>
    </source>
</evidence>
<evidence type="ECO:0000259" key="9">
    <source>
        <dbReference type="PROSITE" id="PS50878"/>
    </source>
</evidence>
<dbReference type="CDD" id="cd01647">
    <property type="entry name" value="RT_LTR"/>
    <property type="match status" value="1"/>
</dbReference>
<keyword evidence="6" id="KW-0255">Endonuclease</keyword>
<dbReference type="AlphaFoldDB" id="A0AA88XQU8"/>
<name>A0AA88XQU8_PINIB</name>
<dbReference type="GO" id="GO:0003964">
    <property type="term" value="F:RNA-directed DNA polymerase activity"/>
    <property type="evidence" value="ECO:0007669"/>
    <property type="project" value="UniProtKB-KW"/>
</dbReference>
<keyword evidence="8" id="KW-0695">RNA-directed DNA polymerase</keyword>
<dbReference type="CDD" id="cd09274">
    <property type="entry name" value="RNase_HI_RT_Ty3"/>
    <property type="match status" value="1"/>
</dbReference>
<dbReference type="SUPFAM" id="SSF56672">
    <property type="entry name" value="DNA/RNA polymerases"/>
    <property type="match status" value="1"/>
</dbReference>
<dbReference type="GO" id="GO:0008233">
    <property type="term" value="F:peptidase activity"/>
    <property type="evidence" value="ECO:0007669"/>
    <property type="project" value="UniProtKB-KW"/>
</dbReference>
<keyword evidence="4" id="KW-0548">Nucleotidyltransferase</keyword>